<protein>
    <submittedName>
        <fullName evidence="2">Type I restriction enzyme HsdR N-terminal domain-containing protein</fullName>
    </submittedName>
</protein>
<dbReference type="InterPro" id="IPR029464">
    <property type="entry name" value="HSDR_N"/>
</dbReference>
<evidence type="ECO:0000313" key="2">
    <source>
        <dbReference type="EMBL" id="UWX63073.1"/>
    </source>
</evidence>
<dbReference type="Proteomes" id="UP001060261">
    <property type="component" value="Chromosome"/>
</dbReference>
<dbReference type="EMBL" id="CP104213">
    <property type="protein sequence ID" value="UWX63073.1"/>
    <property type="molecule type" value="Genomic_DNA"/>
</dbReference>
<dbReference type="RefSeq" id="WP_260559366.1">
    <property type="nucleotide sequence ID" value="NZ_BAABEC010000188.1"/>
</dbReference>
<proteinExistence type="predicted"/>
<accession>A0ABY5YE26</accession>
<organism evidence="2 3">
    <name type="scientific">Deinococcus rubellus</name>
    <dbReference type="NCBI Taxonomy" id="1889240"/>
    <lineage>
        <taxon>Bacteria</taxon>
        <taxon>Thermotogati</taxon>
        <taxon>Deinococcota</taxon>
        <taxon>Deinococci</taxon>
        <taxon>Deinococcales</taxon>
        <taxon>Deinococcaceae</taxon>
        <taxon>Deinococcus</taxon>
    </lineage>
</organism>
<feature type="domain" description="Type I restriction enzyme R protein N-terminal" evidence="1">
    <location>
        <begin position="15"/>
        <end position="112"/>
    </location>
</feature>
<evidence type="ECO:0000259" key="1">
    <source>
        <dbReference type="Pfam" id="PF13588"/>
    </source>
</evidence>
<dbReference type="Pfam" id="PF13588">
    <property type="entry name" value="HSDR_N_2"/>
    <property type="match status" value="1"/>
</dbReference>
<gene>
    <name evidence="2" type="ORF">N0D28_09905</name>
</gene>
<evidence type="ECO:0000313" key="3">
    <source>
        <dbReference type="Proteomes" id="UP001060261"/>
    </source>
</evidence>
<name>A0ABY5YE26_9DEIO</name>
<dbReference type="Gene3D" id="3.90.1570.30">
    <property type="match status" value="1"/>
</dbReference>
<sequence length="261" mass="29088">MKTDFSACDFPLERDVEQKFILPLLTFLGYQTEQLHWGYAVQVGRSRGRYPEADVVVEEHNCHKLVIEAKKPGESLAKAALQGLTYAQALQIPAVLVTDGLELALWSNSPDRRTQCIWQVSVQDLPQHWPRLTSFIGAGNNTQWLPLLPPVGEFSPSVSQKFALAAYTQDTAALTELLHTCLRLKSSKGGRISDLTLSHYAESLRKFLAFTGPPESPRHALNQLEPEVFEVWKFLRSGCWNCKPRGCRPPASSAISTESGI</sequence>
<reference evidence="2" key="1">
    <citation type="submission" date="2022-09" db="EMBL/GenBank/DDBJ databases">
        <title>genome sequence of Deinococcus rubellus.</title>
        <authorList>
            <person name="Srinivasan S."/>
        </authorList>
    </citation>
    <scope>NUCLEOTIDE SEQUENCE</scope>
    <source>
        <strain evidence="2">Ant6</strain>
    </source>
</reference>
<keyword evidence="3" id="KW-1185">Reference proteome</keyword>